<dbReference type="Proteomes" id="UP000076532">
    <property type="component" value="Unassembled WGS sequence"/>
</dbReference>
<evidence type="ECO:0000313" key="1">
    <source>
        <dbReference type="EMBL" id="KZP13654.1"/>
    </source>
</evidence>
<gene>
    <name evidence="1" type="ORF">FIBSPDRAFT_960339</name>
</gene>
<dbReference type="AlphaFoldDB" id="A0A166CHB4"/>
<sequence>MSSDTDTVKCPVLRDITQFPLCKIRLVSKFDAAGVSGFAAGEVVHYVSQVGNSISASIYPSIGMHVSASRDTWEARDKKALSIIQDHISDALIVEFHTVMTCTCSRSQMGLIVA</sequence>
<reference evidence="1 2" key="1">
    <citation type="journal article" date="2016" name="Mol. Biol. Evol.">
        <title>Comparative Genomics of Early-Diverging Mushroom-Forming Fungi Provides Insights into the Origins of Lignocellulose Decay Capabilities.</title>
        <authorList>
            <person name="Nagy L.G."/>
            <person name="Riley R."/>
            <person name="Tritt A."/>
            <person name="Adam C."/>
            <person name="Daum C."/>
            <person name="Floudas D."/>
            <person name="Sun H."/>
            <person name="Yadav J.S."/>
            <person name="Pangilinan J."/>
            <person name="Larsson K.H."/>
            <person name="Matsuura K."/>
            <person name="Barry K."/>
            <person name="Labutti K."/>
            <person name="Kuo R."/>
            <person name="Ohm R.A."/>
            <person name="Bhattacharya S.S."/>
            <person name="Shirouzu T."/>
            <person name="Yoshinaga Y."/>
            <person name="Martin F.M."/>
            <person name="Grigoriev I.V."/>
            <person name="Hibbett D.S."/>
        </authorList>
    </citation>
    <scope>NUCLEOTIDE SEQUENCE [LARGE SCALE GENOMIC DNA]</scope>
    <source>
        <strain evidence="1 2">CBS 109695</strain>
    </source>
</reference>
<proteinExistence type="predicted"/>
<evidence type="ECO:0000313" key="2">
    <source>
        <dbReference type="Proteomes" id="UP000076532"/>
    </source>
</evidence>
<dbReference type="OrthoDB" id="2681885at2759"/>
<accession>A0A166CHB4</accession>
<protein>
    <submittedName>
        <fullName evidence="1">Uncharacterized protein</fullName>
    </submittedName>
</protein>
<organism evidence="1 2">
    <name type="scientific">Athelia psychrophila</name>
    <dbReference type="NCBI Taxonomy" id="1759441"/>
    <lineage>
        <taxon>Eukaryota</taxon>
        <taxon>Fungi</taxon>
        <taxon>Dikarya</taxon>
        <taxon>Basidiomycota</taxon>
        <taxon>Agaricomycotina</taxon>
        <taxon>Agaricomycetes</taxon>
        <taxon>Agaricomycetidae</taxon>
        <taxon>Atheliales</taxon>
        <taxon>Atheliaceae</taxon>
        <taxon>Athelia</taxon>
    </lineage>
</organism>
<name>A0A166CHB4_9AGAM</name>
<dbReference type="EMBL" id="KV417629">
    <property type="protein sequence ID" value="KZP13654.1"/>
    <property type="molecule type" value="Genomic_DNA"/>
</dbReference>
<keyword evidence="2" id="KW-1185">Reference proteome</keyword>